<gene>
    <name evidence="2" type="ORF">ACFPOB_30445</name>
</gene>
<dbReference type="RefSeq" id="WP_377801887.1">
    <property type="nucleotide sequence ID" value="NZ_JBHSLW010000136.1"/>
</dbReference>
<feature type="signal peptide" evidence="1">
    <location>
        <begin position="1"/>
        <end position="24"/>
    </location>
</feature>
<protein>
    <submittedName>
        <fullName evidence="2">Adenylosuccinate synthase</fullName>
    </submittedName>
</protein>
<proteinExistence type="predicted"/>
<keyword evidence="3" id="KW-1185">Reference proteome</keyword>
<keyword evidence="1" id="KW-0732">Signal</keyword>
<evidence type="ECO:0000313" key="2">
    <source>
        <dbReference type="EMBL" id="MFC5423844.1"/>
    </source>
</evidence>
<comment type="caution">
    <text evidence="2">The sequence shown here is derived from an EMBL/GenBank/DDBJ whole genome shotgun (WGS) entry which is preliminary data.</text>
</comment>
<accession>A0ABW0J220</accession>
<dbReference type="EMBL" id="JBHSLW010000136">
    <property type="protein sequence ID" value="MFC5423844.1"/>
    <property type="molecule type" value="Genomic_DNA"/>
</dbReference>
<dbReference type="Proteomes" id="UP001596053">
    <property type="component" value="Unassembled WGS sequence"/>
</dbReference>
<evidence type="ECO:0000256" key="1">
    <source>
        <dbReference type="SAM" id="SignalP"/>
    </source>
</evidence>
<feature type="chain" id="PRO_5045298875" evidence="1">
    <location>
        <begin position="25"/>
        <end position="133"/>
    </location>
</feature>
<organism evidence="2 3">
    <name type="scientific">Bosea eneae</name>
    <dbReference type="NCBI Taxonomy" id="151454"/>
    <lineage>
        <taxon>Bacteria</taxon>
        <taxon>Pseudomonadati</taxon>
        <taxon>Pseudomonadota</taxon>
        <taxon>Alphaproteobacteria</taxon>
        <taxon>Hyphomicrobiales</taxon>
        <taxon>Boseaceae</taxon>
        <taxon>Bosea</taxon>
    </lineage>
</organism>
<sequence>MTFVARGFVAASAALMLSGAGVMAQGGHSHVAANGGQIQQIGAYEAELVVKGADVMLYIVDKQEKKVDAAKFSATAVVLAADNQQKTVEMSPSGENRLAGKIDFPVTGKIRATVTLKSGTAEAGKGRYSLDAR</sequence>
<reference evidence="3" key="1">
    <citation type="journal article" date="2019" name="Int. J. Syst. Evol. Microbiol.">
        <title>The Global Catalogue of Microorganisms (GCM) 10K type strain sequencing project: providing services to taxonomists for standard genome sequencing and annotation.</title>
        <authorList>
            <consortium name="The Broad Institute Genomics Platform"/>
            <consortium name="The Broad Institute Genome Sequencing Center for Infectious Disease"/>
            <person name="Wu L."/>
            <person name="Ma J."/>
        </authorList>
    </citation>
    <scope>NUCLEOTIDE SEQUENCE [LARGE SCALE GENOMIC DNA]</scope>
    <source>
        <strain evidence="3">NCAIM B.01391</strain>
    </source>
</reference>
<name>A0ABW0J220_9HYPH</name>
<evidence type="ECO:0000313" key="3">
    <source>
        <dbReference type="Proteomes" id="UP001596053"/>
    </source>
</evidence>